<keyword evidence="2 4" id="KW-1133">Transmembrane helix</keyword>
<keyword evidence="7" id="KW-1185">Reference proteome</keyword>
<evidence type="ECO:0000256" key="1">
    <source>
        <dbReference type="ARBA" id="ARBA00022692"/>
    </source>
</evidence>
<reference evidence="6 7" key="1">
    <citation type="submission" date="2020-08" db="EMBL/GenBank/DDBJ databases">
        <title>Genomic Encyclopedia of Type Strains, Phase IV (KMG-IV): sequencing the most valuable type-strain genomes for metagenomic binning, comparative biology and taxonomic classification.</title>
        <authorList>
            <person name="Goeker M."/>
        </authorList>
    </citation>
    <scope>NUCLEOTIDE SEQUENCE [LARGE SCALE GENOMIC DNA]</scope>
    <source>
        <strain evidence="6 7">DSM 103336</strain>
    </source>
</reference>
<evidence type="ECO:0000259" key="5">
    <source>
        <dbReference type="PROSITE" id="PS51503"/>
    </source>
</evidence>
<dbReference type="EMBL" id="JACIJR010000003">
    <property type="protein sequence ID" value="MBB5728796.1"/>
    <property type="molecule type" value="Genomic_DNA"/>
</dbReference>
<evidence type="ECO:0000313" key="6">
    <source>
        <dbReference type="EMBL" id="MBB5728796.1"/>
    </source>
</evidence>
<keyword evidence="3 4" id="KW-0472">Membrane</keyword>
<dbReference type="RefSeq" id="WP_157176589.1">
    <property type="nucleotide sequence ID" value="NZ_BMJP01000002.1"/>
</dbReference>
<proteinExistence type="predicted"/>
<dbReference type="InterPro" id="IPR007667">
    <property type="entry name" value="Hypoxia_induced_domain"/>
</dbReference>
<name>A0A7W9BRI0_9SPHN</name>
<dbReference type="Proteomes" id="UP000546701">
    <property type="component" value="Unassembled WGS sequence"/>
</dbReference>
<comment type="caution">
    <text evidence="6">The sequence shown here is derived from an EMBL/GenBank/DDBJ whole genome shotgun (WGS) entry which is preliminary data.</text>
</comment>
<sequence>METFLIILIVLAAIGALVSLIRGIVAFLKTSQADLTGTGPNVSGLRQNKMMWRRIQFQALAVVLVVLFLMLSRPA</sequence>
<feature type="transmembrane region" description="Helical" evidence="4">
    <location>
        <begin position="6"/>
        <end position="28"/>
    </location>
</feature>
<evidence type="ECO:0000313" key="7">
    <source>
        <dbReference type="Proteomes" id="UP000546701"/>
    </source>
</evidence>
<evidence type="ECO:0000256" key="2">
    <source>
        <dbReference type="ARBA" id="ARBA00022989"/>
    </source>
</evidence>
<dbReference type="OrthoDB" id="7392120at2"/>
<dbReference type="PROSITE" id="PS51503">
    <property type="entry name" value="HIG1"/>
    <property type="match status" value="1"/>
</dbReference>
<gene>
    <name evidence="6" type="ORF">FHS99_001274</name>
</gene>
<protein>
    <recommendedName>
        <fullName evidence="5">HIG1 domain-containing protein</fullName>
    </recommendedName>
</protein>
<dbReference type="AlphaFoldDB" id="A0A7W9BRI0"/>
<dbReference type="Pfam" id="PF04588">
    <property type="entry name" value="HIG_1_N"/>
    <property type="match status" value="1"/>
</dbReference>
<evidence type="ECO:0000256" key="4">
    <source>
        <dbReference type="SAM" id="Phobius"/>
    </source>
</evidence>
<organism evidence="6 7">
    <name type="scientific">Sphingomonas prati</name>
    <dbReference type="NCBI Taxonomy" id="1843237"/>
    <lineage>
        <taxon>Bacteria</taxon>
        <taxon>Pseudomonadati</taxon>
        <taxon>Pseudomonadota</taxon>
        <taxon>Alphaproteobacteria</taxon>
        <taxon>Sphingomonadales</taxon>
        <taxon>Sphingomonadaceae</taxon>
        <taxon>Sphingomonas</taxon>
    </lineage>
</organism>
<feature type="transmembrane region" description="Helical" evidence="4">
    <location>
        <begin position="55"/>
        <end position="72"/>
    </location>
</feature>
<evidence type="ECO:0000256" key="3">
    <source>
        <dbReference type="ARBA" id="ARBA00023136"/>
    </source>
</evidence>
<feature type="domain" description="HIG1" evidence="5">
    <location>
        <begin position="1"/>
        <end position="75"/>
    </location>
</feature>
<accession>A0A7W9BRI0</accession>
<keyword evidence="1 4" id="KW-0812">Transmembrane</keyword>